<evidence type="ECO:0000256" key="7">
    <source>
        <dbReference type="ARBA" id="ARBA00022741"/>
    </source>
</evidence>
<sequence length="298" mass="33965">MFDSSIFKKLEKNDFRVLTGIEIGMRNYQWVLSDTLSSFSRLPTSEVTYRINRLLKFGLIKRTTTPYTGYRIHFGGYDVLALGRLTRRGLSAIGENIGVGKESVVYEGIYDCEPAILKFHRAGYTSFKQVSRQRDTGREHHWIFVAKRAAERERDALATLQNKVRVPGIIDYNRHVVVMTVAHGSELSKTTVDDPDWFLDGIIEQIRKIYAAGFIHADLSEYNVFASPEGVEIIDWPGYVTTIHPDAKFLLTRDVGNVLTFFNRKYGVVRECDEVVDYVKCCNGQSNHKHTATDAHTT</sequence>
<dbReference type="PANTHER" id="PTHR45852">
    <property type="entry name" value="SER/THR-PROTEIN KINASE RIO2"/>
    <property type="match status" value="1"/>
</dbReference>
<dbReference type="InterPro" id="IPR018934">
    <property type="entry name" value="RIO_dom"/>
</dbReference>
<comment type="cofactor">
    <cofactor evidence="1">
        <name>Mg(2+)</name>
        <dbReference type="ChEBI" id="CHEBI:18420"/>
    </cofactor>
</comment>
<dbReference type="GO" id="GO:0005829">
    <property type="term" value="C:cytosol"/>
    <property type="evidence" value="ECO:0007669"/>
    <property type="project" value="TreeGrafter"/>
</dbReference>
<dbReference type="EC" id="2.7.11.1" evidence="3"/>
<dbReference type="AlphaFoldDB" id="A0A7G9YDQ6"/>
<dbReference type="GO" id="GO:0005524">
    <property type="term" value="F:ATP binding"/>
    <property type="evidence" value="ECO:0007669"/>
    <property type="project" value="UniProtKB-KW"/>
</dbReference>
<proteinExistence type="inferred from homology"/>
<dbReference type="InterPro" id="IPR000687">
    <property type="entry name" value="RIO_kinase"/>
</dbReference>
<evidence type="ECO:0000259" key="13">
    <source>
        <dbReference type="SMART" id="SM00090"/>
    </source>
</evidence>
<dbReference type="GO" id="GO:0046872">
    <property type="term" value="F:metal ion binding"/>
    <property type="evidence" value="ECO:0007669"/>
    <property type="project" value="UniProtKB-KW"/>
</dbReference>
<organism evidence="14">
    <name type="scientific">Candidatus Methanogaster sp. ANME-2c ERB4</name>
    <dbReference type="NCBI Taxonomy" id="2759911"/>
    <lineage>
        <taxon>Archaea</taxon>
        <taxon>Methanobacteriati</taxon>
        <taxon>Methanobacteriota</taxon>
        <taxon>Stenosarchaea group</taxon>
        <taxon>Methanomicrobia</taxon>
        <taxon>Methanosarcinales</taxon>
        <taxon>ANME-2 cluster</taxon>
        <taxon>Candidatus Methanogasteraceae</taxon>
        <taxon>Candidatus Methanogaster</taxon>
    </lineage>
</organism>
<evidence type="ECO:0000256" key="8">
    <source>
        <dbReference type="ARBA" id="ARBA00022777"/>
    </source>
</evidence>
<evidence type="ECO:0000256" key="12">
    <source>
        <dbReference type="ARBA" id="ARBA00048679"/>
    </source>
</evidence>
<evidence type="ECO:0000256" key="9">
    <source>
        <dbReference type="ARBA" id="ARBA00022840"/>
    </source>
</evidence>
<dbReference type="GO" id="GO:0030688">
    <property type="term" value="C:preribosome, small subunit precursor"/>
    <property type="evidence" value="ECO:0007669"/>
    <property type="project" value="TreeGrafter"/>
</dbReference>
<dbReference type="FunFam" id="1.10.10.10:FF:000647">
    <property type="entry name" value="Serine/threonine protein kinase"/>
    <property type="match status" value="1"/>
</dbReference>
<evidence type="ECO:0000256" key="1">
    <source>
        <dbReference type="ARBA" id="ARBA00001946"/>
    </source>
</evidence>
<dbReference type="InterPro" id="IPR015285">
    <property type="entry name" value="RIO2_wHTH_N"/>
</dbReference>
<evidence type="ECO:0000256" key="3">
    <source>
        <dbReference type="ARBA" id="ARBA00012513"/>
    </source>
</evidence>
<evidence type="ECO:0000313" key="14">
    <source>
        <dbReference type="EMBL" id="QNO46140.1"/>
    </source>
</evidence>
<dbReference type="InterPro" id="IPR011009">
    <property type="entry name" value="Kinase-like_dom_sf"/>
</dbReference>
<comment type="similarity">
    <text evidence="2">Belongs to the protein kinase superfamily. RIO-type Ser/Thr kinase family.</text>
</comment>
<reference evidence="14" key="1">
    <citation type="submission" date="2020-06" db="EMBL/GenBank/DDBJ databases">
        <title>Unique genomic features of the anaerobic methanotrophic archaea.</title>
        <authorList>
            <person name="Chadwick G.L."/>
            <person name="Skennerton C.T."/>
            <person name="Laso-Perez R."/>
            <person name="Leu A.O."/>
            <person name="Speth D.R."/>
            <person name="Yu H."/>
            <person name="Morgan-Lang C."/>
            <person name="Hatzenpichler R."/>
            <person name="Goudeau D."/>
            <person name="Malmstrom R."/>
            <person name="Brazelton W.J."/>
            <person name="Woyke T."/>
            <person name="Hallam S.J."/>
            <person name="Tyson G.W."/>
            <person name="Wegener G."/>
            <person name="Boetius A."/>
            <person name="Orphan V."/>
        </authorList>
    </citation>
    <scope>NUCLEOTIDE SEQUENCE</scope>
</reference>
<dbReference type="Gene3D" id="3.30.200.20">
    <property type="entry name" value="Phosphorylase Kinase, domain 1"/>
    <property type="match status" value="1"/>
</dbReference>
<keyword evidence="5 14" id="KW-0808">Transferase</keyword>
<accession>A0A7G9YDQ6</accession>
<evidence type="ECO:0000256" key="4">
    <source>
        <dbReference type="ARBA" id="ARBA00022527"/>
    </source>
</evidence>
<dbReference type="Pfam" id="PF01163">
    <property type="entry name" value="RIO1"/>
    <property type="match status" value="1"/>
</dbReference>
<dbReference type="SUPFAM" id="SSF46785">
    <property type="entry name" value="Winged helix' DNA-binding domain"/>
    <property type="match status" value="1"/>
</dbReference>
<protein>
    <recommendedName>
        <fullName evidence="3">non-specific serine/threonine protein kinase</fullName>
        <ecNumber evidence="3">2.7.11.1</ecNumber>
    </recommendedName>
</protein>
<dbReference type="SUPFAM" id="SSF56112">
    <property type="entry name" value="Protein kinase-like (PK-like)"/>
    <property type="match status" value="1"/>
</dbReference>
<dbReference type="SMART" id="SM00090">
    <property type="entry name" value="RIO"/>
    <property type="match status" value="1"/>
</dbReference>
<dbReference type="EMBL" id="MT631169">
    <property type="protein sequence ID" value="QNO46140.1"/>
    <property type="molecule type" value="Genomic_DNA"/>
</dbReference>
<dbReference type="Gene3D" id="1.10.510.10">
    <property type="entry name" value="Transferase(Phosphotransferase) domain 1"/>
    <property type="match status" value="1"/>
</dbReference>
<dbReference type="Gene3D" id="1.10.10.10">
    <property type="entry name" value="Winged helix-like DNA-binding domain superfamily/Winged helix DNA-binding domain"/>
    <property type="match status" value="1"/>
</dbReference>
<dbReference type="InterPro" id="IPR036390">
    <property type="entry name" value="WH_DNA-bd_sf"/>
</dbReference>
<dbReference type="InterPro" id="IPR036388">
    <property type="entry name" value="WH-like_DNA-bd_sf"/>
</dbReference>
<evidence type="ECO:0000256" key="10">
    <source>
        <dbReference type="ARBA" id="ARBA00022842"/>
    </source>
</evidence>
<keyword evidence="7" id="KW-0547">Nucleotide-binding</keyword>
<evidence type="ECO:0000256" key="2">
    <source>
        <dbReference type="ARBA" id="ARBA00009196"/>
    </source>
</evidence>
<evidence type="ECO:0000256" key="11">
    <source>
        <dbReference type="ARBA" id="ARBA00047899"/>
    </source>
</evidence>
<keyword evidence="9" id="KW-0067">ATP-binding</keyword>
<evidence type="ECO:0000256" key="6">
    <source>
        <dbReference type="ARBA" id="ARBA00022723"/>
    </source>
</evidence>
<keyword evidence="10" id="KW-0460">Magnesium</keyword>
<dbReference type="GO" id="GO:0004674">
    <property type="term" value="F:protein serine/threonine kinase activity"/>
    <property type="evidence" value="ECO:0007669"/>
    <property type="project" value="UniProtKB-KW"/>
</dbReference>
<gene>
    <name evidence="14" type="primary">rio2</name>
    <name evidence="14" type="ORF">MFHEKKGA_00033</name>
</gene>
<keyword evidence="8 14" id="KW-0418">Kinase</keyword>
<comment type="catalytic activity">
    <reaction evidence="12">
        <text>L-seryl-[protein] + ATP = O-phospho-L-seryl-[protein] + ADP + H(+)</text>
        <dbReference type="Rhea" id="RHEA:17989"/>
        <dbReference type="Rhea" id="RHEA-COMP:9863"/>
        <dbReference type="Rhea" id="RHEA-COMP:11604"/>
        <dbReference type="ChEBI" id="CHEBI:15378"/>
        <dbReference type="ChEBI" id="CHEBI:29999"/>
        <dbReference type="ChEBI" id="CHEBI:30616"/>
        <dbReference type="ChEBI" id="CHEBI:83421"/>
        <dbReference type="ChEBI" id="CHEBI:456216"/>
        <dbReference type="EC" id="2.7.11.1"/>
    </reaction>
</comment>
<name>A0A7G9YDQ6_9EURY</name>
<keyword evidence="6" id="KW-0479">Metal-binding</keyword>
<dbReference type="GO" id="GO:0030490">
    <property type="term" value="P:maturation of SSU-rRNA"/>
    <property type="evidence" value="ECO:0007669"/>
    <property type="project" value="TreeGrafter"/>
</dbReference>
<dbReference type="Pfam" id="PF09202">
    <property type="entry name" value="Rio2_N"/>
    <property type="match status" value="1"/>
</dbReference>
<keyword evidence="4" id="KW-0723">Serine/threonine-protein kinase</keyword>
<dbReference type="PANTHER" id="PTHR45852:SF1">
    <property type="entry name" value="SERINE_THREONINE-PROTEIN KINASE RIO2"/>
    <property type="match status" value="1"/>
</dbReference>
<feature type="domain" description="RIO kinase" evidence="13">
    <location>
        <begin position="63"/>
        <end position="281"/>
    </location>
</feature>
<comment type="catalytic activity">
    <reaction evidence="11">
        <text>L-threonyl-[protein] + ATP = O-phospho-L-threonyl-[protein] + ADP + H(+)</text>
        <dbReference type="Rhea" id="RHEA:46608"/>
        <dbReference type="Rhea" id="RHEA-COMP:11060"/>
        <dbReference type="Rhea" id="RHEA-COMP:11605"/>
        <dbReference type="ChEBI" id="CHEBI:15378"/>
        <dbReference type="ChEBI" id="CHEBI:30013"/>
        <dbReference type="ChEBI" id="CHEBI:30616"/>
        <dbReference type="ChEBI" id="CHEBI:61977"/>
        <dbReference type="ChEBI" id="CHEBI:456216"/>
        <dbReference type="EC" id="2.7.11.1"/>
    </reaction>
</comment>
<evidence type="ECO:0000256" key="5">
    <source>
        <dbReference type="ARBA" id="ARBA00022679"/>
    </source>
</evidence>